<dbReference type="PANTHER" id="PTHR24321">
    <property type="entry name" value="DEHYDROGENASES, SHORT CHAIN"/>
    <property type="match status" value="1"/>
</dbReference>
<dbReference type="PANTHER" id="PTHR24321:SF8">
    <property type="entry name" value="ESTRADIOL 17-BETA-DEHYDROGENASE 8-RELATED"/>
    <property type="match status" value="1"/>
</dbReference>
<dbReference type="PRINTS" id="PR00080">
    <property type="entry name" value="SDRFAMILY"/>
</dbReference>
<organism evidence="3 4">
    <name type="scientific">Stachybotrys elegans</name>
    <dbReference type="NCBI Taxonomy" id="80388"/>
    <lineage>
        <taxon>Eukaryota</taxon>
        <taxon>Fungi</taxon>
        <taxon>Dikarya</taxon>
        <taxon>Ascomycota</taxon>
        <taxon>Pezizomycotina</taxon>
        <taxon>Sordariomycetes</taxon>
        <taxon>Hypocreomycetidae</taxon>
        <taxon>Hypocreales</taxon>
        <taxon>Stachybotryaceae</taxon>
        <taxon>Stachybotrys</taxon>
    </lineage>
</organism>
<dbReference type="Gene3D" id="3.40.50.720">
    <property type="entry name" value="NAD(P)-binding Rossmann-like Domain"/>
    <property type="match status" value="1"/>
</dbReference>
<comment type="caution">
    <text evidence="3">The sequence shown here is derived from an EMBL/GenBank/DDBJ whole genome shotgun (WGS) entry which is preliminary data.</text>
</comment>
<evidence type="ECO:0000256" key="2">
    <source>
        <dbReference type="ARBA" id="ARBA00023002"/>
    </source>
</evidence>
<dbReference type="InterPro" id="IPR036291">
    <property type="entry name" value="NAD(P)-bd_dom_sf"/>
</dbReference>
<dbReference type="Pfam" id="PF13561">
    <property type="entry name" value="adh_short_C2"/>
    <property type="match status" value="1"/>
</dbReference>
<comment type="similarity">
    <text evidence="1">Belongs to the short-chain dehydrogenases/reductases (SDR) family.</text>
</comment>
<dbReference type="Proteomes" id="UP000813444">
    <property type="component" value="Unassembled WGS sequence"/>
</dbReference>
<keyword evidence="4" id="KW-1185">Reference proteome</keyword>
<sequence>MTASAAAGGIGRGIAVSFAEAGVAGLLCADIDETGAADTAEFCRTLALKPGSKIVSVRVDALDMSSVQAMVDYAKAELGRIDYFVNSAGIDVKDDYPFEDTPAEDYERVTDVNAKGALFLLQAVVKAMKAQEPLQVDMGRIGMRDFGRGSIVLISSGMSFAPIANKTSYIASKHALLGIARACALETRYDGIRVNSISPAWVRTPMYENDCKRNPITPHAVQKLAVTRRTIETDEVAAAALYLCGPSAVSITGINVAMDTGLGLGAGAALQ</sequence>
<dbReference type="SUPFAM" id="SSF51735">
    <property type="entry name" value="NAD(P)-binding Rossmann-fold domains"/>
    <property type="match status" value="1"/>
</dbReference>
<protein>
    <submittedName>
        <fullName evidence="3">Uncharacterized protein</fullName>
    </submittedName>
</protein>
<name>A0A8K0SCJ5_9HYPO</name>
<evidence type="ECO:0000313" key="4">
    <source>
        <dbReference type="Proteomes" id="UP000813444"/>
    </source>
</evidence>
<dbReference type="GO" id="GO:0016491">
    <property type="term" value="F:oxidoreductase activity"/>
    <property type="evidence" value="ECO:0007669"/>
    <property type="project" value="UniProtKB-KW"/>
</dbReference>
<dbReference type="EMBL" id="JAGPNK010000038">
    <property type="protein sequence ID" value="KAH7303167.1"/>
    <property type="molecule type" value="Genomic_DNA"/>
</dbReference>
<keyword evidence="2" id="KW-0560">Oxidoreductase</keyword>
<dbReference type="AlphaFoldDB" id="A0A8K0SCJ5"/>
<proteinExistence type="inferred from homology"/>
<evidence type="ECO:0000256" key="1">
    <source>
        <dbReference type="ARBA" id="ARBA00006484"/>
    </source>
</evidence>
<reference evidence="3" key="1">
    <citation type="journal article" date="2021" name="Nat. Commun.">
        <title>Genetic determinants of endophytism in the Arabidopsis root mycobiome.</title>
        <authorList>
            <person name="Mesny F."/>
            <person name="Miyauchi S."/>
            <person name="Thiergart T."/>
            <person name="Pickel B."/>
            <person name="Atanasova L."/>
            <person name="Karlsson M."/>
            <person name="Huettel B."/>
            <person name="Barry K.W."/>
            <person name="Haridas S."/>
            <person name="Chen C."/>
            <person name="Bauer D."/>
            <person name="Andreopoulos W."/>
            <person name="Pangilinan J."/>
            <person name="LaButti K."/>
            <person name="Riley R."/>
            <person name="Lipzen A."/>
            <person name="Clum A."/>
            <person name="Drula E."/>
            <person name="Henrissat B."/>
            <person name="Kohler A."/>
            <person name="Grigoriev I.V."/>
            <person name="Martin F.M."/>
            <person name="Hacquard S."/>
        </authorList>
    </citation>
    <scope>NUCLEOTIDE SEQUENCE</scope>
    <source>
        <strain evidence="3">MPI-CAGE-CH-0235</strain>
    </source>
</reference>
<dbReference type="CDD" id="cd05233">
    <property type="entry name" value="SDR_c"/>
    <property type="match status" value="1"/>
</dbReference>
<dbReference type="InterPro" id="IPR002347">
    <property type="entry name" value="SDR_fam"/>
</dbReference>
<dbReference type="OrthoDB" id="5840532at2759"/>
<evidence type="ECO:0000313" key="3">
    <source>
        <dbReference type="EMBL" id="KAH7303167.1"/>
    </source>
</evidence>
<gene>
    <name evidence="3" type="ORF">B0I35DRAFT_472402</name>
</gene>
<dbReference type="PRINTS" id="PR00081">
    <property type="entry name" value="GDHRDH"/>
</dbReference>
<accession>A0A8K0SCJ5</accession>